<keyword evidence="1" id="KW-0378">Hydrolase</keyword>
<gene>
    <name evidence="1" type="ORF">QPX23_05625</name>
</gene>
<comment type="caution">
    <text evidence="1">The sequence shown here is derived from an EMBL/GenBank/DDBJ whole genome shotgun (WGS) entry which is preliminary data.</text>
</comment>
<organism evidence="1 2">
    <name type="scientific">Corynebacterium pseudodiphtheriticum</name>
    <dbReference type="NCBI Taxonomy" id="37637"/>
    <lineage>
        <taxon>Bacteria</taxon>
        <taxon>Bacillati</taxon>
        <taxon>Actinomycetota</taxon>
        <taxon>Actinomycetes</taxon>
        <taxon>Mycobacteriales</taxon>
        <taxon>Corynebacteriaceae</taxon>
        <taxon>Corynebacterium</taxon>
    </lineage>
</organism>
<evidence type="ECO:0000313" key="2">
    <source>
        <dbReference type="Proteomes" id="UP001239759"/>
    </source>
</evidence>
<dbReference type="EMBL" id="JASNUQ010000007">
    <property type="protein sequence ID" value="MDK4290208.1"/>
    <property type="molecule type" value="Genomic_DNA"/>
</dbReference>
<sequence>MNALYTPLFHAQQSARYDRQDLIQDYEKQFDCNLVVMIDQITANSVTLLNECLDSIDVNKPLHLMLRSPGGDPEAAIRLIRMCHGASSKFQIVVPEQAKSAATIMALGADEIFMGPTSDLGPIDPQVPVPGRGFVSAKDLIAAYDRAFEMVSDSPETAQLHAVLLGGVDATTVQFARSAFDRTTDIARQAVESNPHRDDEKVTELCATLNGPLINDPKMHGAVVGIREATKAGLDVNQLSMDNSQWKSIQQIWTRYFALGSVDSLQAYEGARASQVHFYPEG</sequence>
<evidence type="ECO:0000313" key="1">
    <source>
        <dbReference type="EMBL" id="MDK4290208.1"/>
    </source>
</evidence>
<dbReference type="InterPro" id="IPR029045">
    <property type="entry name" value="ClpP/crotonase-like_dom_sf"/>
</dbReference>
<dbReference type="PANTHER" id="PTHR35984">
    <property type="entry name" value="PERIPLASMIC SERINE PROTEASE"/>
    <property type="match status" value="1"/>
</dbReference>
<keyword evidence="2" id="KW-1185">Reference proteome</keyword>
<dbReference type="GO" id="GO:0008233">
    <property type="term" value="F:peptidase activity"/>
    <property type="evidence" value="ECO:0007669"/>
    <property type="project" value="UniProtKB-KW"/>
</dbReference>
<dbReference type="RefSeq" id="WP_272722732.1">
    <property type="nucleotide sequence ID" value="NZ_JAQPSK010000001.1"/>
</dbReference>
<dbReference type="Proteomes" id="UP001239759">
    <property type="component" value="Unassembled WGS sequence"/>
</dbReference>
<dbReference type="PANTHER" id="PTHR35984:SF1">
    <property type="entry name" value="PERIPLASMIC SERINE PROTEASE"/>
    <property type="match status" value="1"/>
</dbReference>
<dbReference type="Gene3D" id="3.90.226.10">
    <property type="entry name" value="2-enoyl-CoA Hydratase, Chain A, domain 1"/>
    <property type="match status" value="1"/>
</dbReference>
<accession>A0ABT7FWR1</accession>
<dbReference type="SUPFAM" id="SSF52096">
    <property type="entry name" value="ClpP/crotonase"/>
    <property type="match status" value="1"/>
</dbReference>
<keyword evidence="1" id="KW-0645">Protease</keyword>
<dbReference type="GO" id="GO:0006508">
    <property type="term" value="P:proteolysis"/>
    <property type="evidence" value="ECO:0007669"/>
    <property type="project" value="UniProtKB-KW"/>
</dbReference>
<proteinExistence type="predicted"/>
<dbReference type="InterPro" id="IPR002825">
    <property type="entry name" value="Pept_S49_ser-pept_pro"/>
</dbReference>
<protein>
    <submittedName>
        <fullName evidence="1">ATP-dependent Clp protease proteolytic subunit</fullName>
    </submittedName>
</protein>
<reference evidence="1 2" key="1">
    <citation type="submission" date="2023-05" db="EMBL/GenBank/DDBJ databases">
        <title>Metabolic capabilities are highly conserved among human nasal-associated Corynebacterium species in pangenomic analyses.</title>
        <authorList>
            <person name="Tran T.H."/>
            <person name="Roberts A.Q."/>
            <person name="Escapa I.F."/>
            <person name="Gao W."/>
            <person name="Conlan S."/>
            <person name="Kong H."/>
            <person name="Segre J.A."/>
            <person name="Kelly M.S."/>
            <person name="Lemon K.P."/>
        </authorList>
    </citation>
    <scope>NUCLEOTIDE SEQUENCE [LARGE SCALE GENOMIC DNA]</scope>
    <source>
        <strain evidence="1 2">KPL3772</strain>
    </source>
</reference>
<name>A0ABT7FWR1_9CORY</name>
<dbReference type="Pfam" id="PF01972">
    <property type="entry name" value="SDH_protease"/>
    <property type="match status" value="1"/>
</dbReference>